<evidence type="ECO:0000256" key="4">
    <source>
        <dbReference type="ARBA" id="ARBA00022927"/>
    </source>
</evidence>
<dbReference type="FunCoup" id="W5JP13">
    <property type="interactions" value="1445"/>
</dbReference>
<dbReference type="GO" id="GO:0015031">
    <property type="term" value="P:protein transport"/>
    <property type="evidence" value="ECO:0007669"/>
    <property type="project" value="UniProtKB-KW"/>
</dbReference>
<dbReference type="EnsemblMetazoa" id="ADAC003185-RA">
    <property type="protein sequence ID" value="ADAC003185-PA"/>
    <property type="gene ID" value="ADAC003185"/>
</dbReference>
<dbReference type="VEuPathDB" id="VectorBase:ADAC003185"/>
<dbReference type="Gene3D" id="1.20.58.1220">
    <property type="entry name" value="Exo84p, C-terminal helical domain"/>
    <property type="match status" value="1"/>
</dbReference>
<keyword evidence="2" id="KW-0813">Transport</keyword>
<dbReference type="Proteomes" id="UP000000673">
    <property type="component" value="Unassembled WGS sequence"/>
</dbReference>
<dbReference type="Gene3D" id="2.30.29.30">
    <property type="entry name" value="Pleckstrin-homology domain (PH domain)/Phosphotyrosine-binding domain (PTB)"/>
    <property type="match status" value="1"/>
</dbReference>
<dbReference type="InterPro" id="IPR032403">
    <property type="entry name" value="Exo84_C"/>
</dbReference>
<evidence type="ECO:0000313" key="7">
    <source>
        <dbReference type="EnsemblMetazoa" id="ADAC003185-PA"/>
    </source>
</evidence>
<dbReference type="InterPro" id="IPR042561">
    <property type="entry name" value="Exo84_C_1"/>
</dbReference>
<dbReference type="FunFam" id="1.20.58.1220:FF:000003">
    <property type="entry name" value="Exocyst 84, isoform B"/>
    <property type="match status" value="1"/>
</dbReference>
<proteinExistence type="inferred from homology"/>
<reference evidence="6" key="3">
    <citation type="journal article" date="2013" name="Nucleic Acids Res.">
        <title>The genome of Anopheles darlingi, the main neotropical malaria vector.</title>
        <authorList>
            <person name="Marinotti O."/>
            <person name="Cerqueira G.C."/>
            <person name="de Almeida L.G."/>
            <person name="Ferro M.I."/>
            <person name="Loreto E.L."/>
            <person name="Zaha A."/>
            <person name="Teixeira S.M."/>
            <person name="Wespiser A.R."/>
            <person name="Almeida E Silva A."/>
            <person name="Schlindwein A.D."/>
            <person name="Pacheco A.C."/>
            <person name="Silva A.L."/>
            <person name="Graveley B.R."/>
            <person name="Walenz B.P."/>
            <person name="Lima Bde A."/>
            <person name="Ribeiro C.A."/>
            <person name="Nunes-Silva C.G."/>
            <person name="de Carvalho C.R."/>
            <person name="Soares C.M."/>
            <person name="de Menezes C.B."/>
            <person name="Matiolli C."/>
            <person name="Caffrey D."/>
            <person name="Araujo D.A."/>
            <person name="de Oliveira D.M."/>
            <person name="Golenbock D."/>
            <person name="Grisard E.C."/>
            <person name="Fantinatti-Garboggini F."/>
            <person name="de Carvalho F.M."/>
            <person name="Barcellos F.G."/>
            <person name="Prosdocimi F."/>
            <person name="May G."/>
            <person name="Azevedo Junior G.M."/>
            <person name="Guimaraes G.M."/>
            <person name="Goldman G.H."/>
            <person name="Padilha I.Q."/>
            <person name="Batista Jda S."/>
            <person name="Ferro J.A."/>
            <person name="Ribeiro J.M."/>
            <person name="Fietto J.L."/>
            <person name="Dabbas K.M."/>
            <person name="Cerdeira L."/>
            <person name="Agnez-Lima L.F."/>
            <person name="Brocchi M."/>
            <person name="de Carvalho M.O."/>
            <person name="Teixeira Mde M."/>
            <person name="Diniz Maia Mde M."/>
            <person name="Goldman M.H."/>
            <person name="Cruz Schneider M.P."/>
            <person name="Felipe M.S."/>
            <person name="Hungria M."/>
            <person name="Nicolas M.F."/>
            <person name="Pereira M."/>
            <person name="Montes M.A."/>
            <person name="Cantao M.E."/>
            <person name="Vincentz M."/>
            <person name="Rafael M.S."/>
            <person name="Silverman N."/>
            <person name="Stoco P.H."/>
            <person name="Souza R.C."/>
            <person name="Vicentini R."/>
            <person name="Gazzinelli R.T."/>
            <person name="Neves Rde O."/>
            <person name="Silva R."/>
            <person name="Astolfi-Filho S."/>
            <person name="Maciel T.E."/>
            <person name="Urmenyi T.P."/>
            <person name="Tadei W.P."/>
            <person name="Camargo E.P."/>
            <person name="de Vasconcelos A.T."/>
        </authorList>
    </citation>
    <scope>NUCLEOTIDE SEQUENCE</scope>
</reference>
<dbReference type="STRING" id="43151.W5JP13"/>
<feature type="domain" description="Exocyst component Exo84 C-terminal" evidence="5">
    <location>
        <begin position="301"/>
        <end position="499"/>
    </location>
</feature>
<accession>W5JP13</accession>
<dbReference type="OMA" id="AAWLPNR"/>
<dbReference type="GO" id="GO:0000145">
    <property type="term" value="C:exocyst"/>
    <property type="evidence" value="ECO:0007669"/>
    <property type="project" value="InterPro"/>
</dbReference>
<dbReference type="GO" id="GO:0006893">
    <property type="term" value="P:Golgi to plasma membrane transport"/>
    <property type="evidence" value="ECO:0007669"/>
    <property type="project" value="TreeGrafter"/>
</dbReference>
<evidence type="ECO:0000313" key="6">
    <source>
        <dbReference type="EMBL" id="ETN65053.1"/>
    </source>
</evidence>
<dbReference type="PANTHER" id="PTHR21426">
    <property type="entry name" value="EXOCYST COMPLEX COMPONENT 8"/>
    <property type="match status" value="1"/>
</dbReference>
<protein>
    <submittedName>
        <fullName evidence="6">Exocyst complex-subunit protein, 84kD-subunit</fullName>
    </submittedName>
</protein>
<dbReference type="GO" id="GO:0006887">
    <property type="term" value="P:exocytosis"/>
    <property type="evidence" value="ECO:0007669"/>
    <property type="project" value="UniProtKB-KW"/>
</dbReference>
<dbReference type="AlphaFoldDB" id="W5JP13"/>
<dbReference type="PANTHER" id="PTHR21426:SF12">
    <property type="entry name" value="EXOCYST COMPLEX COMPONENT 8"/>
    <property type="match status" value="1"/>
</dbReference>
<sequence length="683" mass="77846">MPEANTAMFEKDNFNAEKYVKNLVQDCVGGPELLQTKQKIQGLSDTVSSTLKKHVYQNYMQFIETAKEISHLESEMYQLSHILIEQRNLLTTLRDESLLDEQKNIIEEQSLDPNVNEEQQNRKAIQLIKESLLGYNGNLDDKFFIHESGLIELDSNDYRPICRIHLFLFNEVLVLAKVKHDKKLEFLTEYETKKIAVINIKDLDGVNKNAINVITSDGARIFQCINASTKQEWIDKFEQAIKFHQPTKPNPRKKGQAPQPPTSLKFETVVTPKPTDNELLALSPTASEVGRVMVENLPPDWLVTAPEEIQAEIAQRHFEDSLALLQRCEEHLARDSSFRGATEIGEKVRTLKSSLASVLMHELSSSQSRSLQAALRSSRRPLRLLVEMEKSREACGILLRVCTSAIRTSQRQARRNNLAVSELFFCDVALVASEFLRAFSTKAACTSALIVWCNMELQHFASQLIKHYLTKDTQLETVAKVVEGVREPCLKLREIGLDLSYHMEGLLRSTLEQLLDEARYRLVDSIGRTEDPWQPYNLQTKTGLRALLKEFDTLGIDFRAYVTGDTWINLTQATVGFCRHLIQTTESCAFLAKYDSLQRDAETLIRELFLSQHSTKPPNSLNADIKFVAKNKTYMVEVLLPIAMNRFERIAGKKPELLAELQVQLRTVPPKPKPRSVYQTDVL</sequence>
<reference evidence="6 8" key="1">
    <citation type="journal article" date="2010" name="BMC Genomics">
        <title>Combination of measures distinguishes pre-miRNAs from other stem-loops in the genome of the newly sequenced Anopheles darlingi.</title>
        <authorList>
            <person name="Mendes N.D."/>
            <person name="Freitas A.T."/>
            <person name="Vasconcelos A.T."/>
            <person name="Sagot M.F."/>
        </authorList>
    </citation>
    <scope>NUCLEOTIDE SEQUENCE</scope>
</reference>
<dbReference type="InterPro" id="IPR042560">
    <property type="entry name" value="Exo84_C_2"/>
</dbReference>
<name>W5JP13_ANODA</name>
<dbReference type="InterPro" id="IPR011993">
    <property type="entry name" value="PH-like_dom_sf"/>
</dbReference>
<dbReference type="VEuPathDB" id="VectorBase:ADAR2_011664"/>
<dbReference type="InterPro" id="IPR016159">
    <property type="entry name" value="Cullin_repeat-like_dom_sf"/>
</dbReference>
<dbReference type="Pfam" id="PF16528">
    <property type="entry name" value="Exo84_C"/>
    <property type="match status" value="1"/>
</dbReference>
<dbReference type="SUPFAM" id="SSF50729">
    <property type="entry name" value="PH domain-like"/>
    <property type="match status" value="1"/>
</dbReference>
<organism evidence="6">
    <name type="scientific">Anopheles darlingi</name>
    <name type="common">Mosquito</name>
    <dbReference type="NCBI Taxonomy" id="43151"/>
    <lineage>
        <taxon>Eukaryota</taxon>
        <taxon>Metazoa</taxon>
        <taxon>Ecdysozoa</taxon>
        <taxon>Arthropoda</taxon>
        <taxon>Hexapoda</taxon>
        <taxon>Insecta</taxon>
        <taxon>Pterygota</taxon>
        <taxon>Neoptera</taxon>
        <taxon>Endopterygota</taxon>
        <taxon>Diptera</taxon>
        <taxon>Nematocera</taxon>
        <taxon>Culicoidea</taxon>
        <taxon>Culicidae</taxon>
        <taxon>Anophelinae</taxon>
        <taxon>Anopheles</taxon>
    </lineage>
</organism>
<dbReference type="SUPFAM" id="SSF74788">
    <property type="entry name" value="Cullin repeat-like"/>
    <property type="match status" value="1"/>
</dbReference>
<dbReference type="InterPro" id="IPR033961">
    <property type="entry name" value="Exo84"/>
</dbReference>
<dbReference type="Gene3D" id="1.20.58.1210">
    <property type="entry name" value="Exo84p, N-terminal helical domain"/>
    <property type="match status" value="1"/>
</dbReference>
<dbReference type="CDD" id="cd01226">
    <property type="entry name" value="PH_RalBD_exo84"/>
    <property type="match status" value="1"/>
</dbReference>
<evidence type="ECO:0000256" key="2">
    <source>
        <dbReference type="ARBA" id="ARBA00022448"/>
    </source>
</evidence>
<dbReference type="FunFam" id="2.30.29.30:FF:000376">
    <property type="entry name" value="Exocyst complex component 8"/>
    <property type="match status" value="1"/>
</dbReference>
<evidence type="ECO:0000259" key="5">
    <source>
        <dbReference type="Pfam" id="PF16528"/>
    </source>
</evidence>
<comment type="similarity">
    <text evidence="1">Belongs to the EXO84 family.</text>
</comment>
<dbReference type="HOGENOM" id="CLU_025760_0_0_1"/>
<dbReference type="Pfam" id="PF08700">
    <property type="entry name" value="VPS51_Exo84_N"/>
    <property type="match status" value="1"/>
</dbReference>
<dbReference type="EMBL" id="ADMH02000787">
    <property type="protein sequence ID" value="ETN65053.1"/>
    <property type="molecule type" value="Genomic_DNA"/>
</dbReference>
<evidence type="ECO:0000256" key="1">
    <source>
        <dbReference type="ARBA" id="ARBA00007210"/>
    </source>
</evidence>
<dbReference type="eggNOG" id="KOG2215">
    <property type="taxonomic scope" value="Eukaryota"/>
</dbReference>
<reference evidence="6" key="2">
    <citation type="submission" date="2010-05" db="EMBL/GenBank/DDBJ databases">
        <authorList>
            <person name="Almeida L.G."/>
            <person name="Nicolas M.F."/>
            <person name="Souza R.C."/>
            <person name="Vasconcelos A.T.R."/>
        </authorList>
    </citation>
    <scope>NUCLEOTIDE SEQUENCE</scope>
</reference>
<evidence type="ECO:0000256" key="3">
    <source>
        <dbReference type="ARBA" id="ARBA00022483"/>
    </source>
</evidence>
<reference evidence="7" key="4">
    <citation type="submission" date="2015-06" db="UniProtKB">
        <authorList>
            <consortium name="EnsemblMetazoa"/>
        </authorList>
    </citation>
    <scope>IDENTIFICATION</scope>
</reference>
<keyword evidence="4" id="KW-0653">Protein transport</keyword>
<keyword evidence="3" id="KW-0268">Exocytosis</keyword>
<evidence type="ECO:0000313" key="8">
    <source>
        <dbReference type="Proteomes" id="UP000000673"/>
    </source>
</evidence>
<gene>
    <name evidence="6" type="ORF">AND_003185</name>
</gene>
<keyword evidence="8" id="KW-1185">Reference proteome</keyword>